<dbReference type="Pfam" id="PF18052">
    <property type="entry name" value="Rx_N"/>
    <property type="match status" value="1"/>
</dbReference>
<dbReference type="AlphaFoldDB" id="A0A0D9XUV4"/>
<feature type="compositionally biased region" description="Basic and acidic residues" evidence="7">
    <location>
        <begin position="952"/>
        <end position="962"/>
    </location>
</feature>
<evidence type="ECO:0000313" key="13">
    <source>
        <dbReference type="Proteomes" id="UP000032180"/>
    </source>
</evidence>
<dbReference type="eggNOG" id="KOG4658">
    <property type="taxonomic scope" value="Eukaryota"/>
</dbReference>
<evidence type="ECO:0000259" key="10">
    <source>
        <dbReference type="Pfam" id="PF23559"/>
    </source>
</evidence>
<dbReference type="HOGENOM" id="CLU_000837_7_0_1"/>
<dbReference type="STRING" id="77586.A0A0D9XUV4"/>
<dbReference type="SUPFAM" id="SSF52047">
    <property type="entry name" value="RNI-like"/>
    <property type="match status" value="1"/>
</dbReference>
<reference evidence="13" key="2">
    <citation type="submission" date="2013-12" db="EMBL/GenBank/DDBJ databases">
        <authorList>
            <person name="Yu Y."/>
            <person name="Lee S."/>
            <person name="de Baynast K."/>
            <person name="Wissotski M."/>
            <person name="Liu L."/>
            <person name="Talag J."/>
            <person name="Goicoechea J."/>
            <person name="Angelova A."/>
            <person name="Jetty R."/>
            <person name="Kudrna D."/>
            <person name="Golser W."/>
            <person name="Rivera L."/>
            <person name="Zhang J."/>
            <person name="Wing R."/>
        </authorList>
    </citation>
    <scope>NUCLEOTIDE SEQUENCE</scope>
</reference>
<evidence type="ECO:0000256" key="2">
    <source>
        <dbReference type="ARBA" id="ARBA00022614"/>
    </source>
</evidence>
<keyword evidence="4" id="KW-0547">Nucleotide-binding</keyword>
<evidence type="ECO:0000256" key="4">
    <source>
        <dbReference type="ARBA" id="ARBA00022741"/>
    </source>
</evidence>
<dbReference type="PANTHER" id="PTHR23155:SF1091">
    <property type="entry name" value="EXPRESSED PROTEIN"/>
    <property type="match status" value="1"/>
</dbReference>
<dbReference type="CDD" id="cd14798">
    <property type="entry name" value="RX-CC_like"/>
    <property type="match status" value="1"/>
</dbReference>
<dbReference type="InterPro" id="IPR041118">
    <property type="entry name" value="Rx_N"/>
</dbReference>
<reference evidence="12" key="3">
    <citation type="submission" date="2015-04" db="UniProtKB">
        <authorList>
            <consortium name="EnsemblPlants"/>
        </authorList>
    </citation>
    <scope>IDENTIFICATION</scope>
</reference>
<dbReference type="InterPro" id="IPR032675">
    <property type="entry name" value="LRR_dom_sf"/>
</dbReference>
<keyword evidence="5" id="KW-0611">Plant defense</keyword>
<dbReference type="PANTHER" id="PTHR23155">
    <property type="entry name" value="DISEASE RESISTANCE PROTEIN RP"/>
    <property type="match status" value="1"/>
</dbReference>
<evidence type="ECO:0000259" key="8">
    <source>
        <dbReference type="Pfam" id="PF00931"/>
    </source>
</evidence>
<dbReference type="Gramene" id="LPERR11G18070.1">
    <property type="protein sequence ID" value="LPERR11G18070.1"/>
    <property type="gene ID" value="LPERR11G18070"/>
</dbReference>
<evidence type="ECO:0000256" key="1">
    <source>
        <dbReference type="ARBA" id="ARBA00008894"/>
    </source>
</evidence>
<evidence type="ECO:0000256" key="6">
    <source>
        <dbReference type="ARBA" id="ARBA00023054"/>
    </source>
</evidence>
<evidence type="ECO:0000259" key="11">
    <source>
        <dbReference type="Pfam" id="PF23598"/>
    </source>
</evidence>
<dbReference type="InterPro" id="IPR002182">
    <property type="entry name" value="NB-ARC"/>
</dbReference>
<feature type="region of interest" description="Disordered" evidence="7">
    <location>
        <begin position="952"/>
        <end position="982"/>
    </location>
</feature>
<dbReference type="GO" id="GO:0098542">
    <property type="term" value="P:defense response to other organism"/>
    <property type="evidence" value="ECO:0007669"/>
    <property type="project" value="TreeGrafter"/>
</dbReference>
<dbReference type="Gene3D" id="3.80.10.10">
    <property type="entry name" value="Ribonuclease Inhibitor"/>
    <property type="match status" value="1"/>
</dbReference>
<organism evidence="12 13">
    <name type="scientific">Leersia perrieri</name>
    <dbReference type="NCBI Taxonomy" id="77586"/>
    <lineage>
        <taxon>Eukaryota</taxon>
        <taxon>Viridiplantae</taxon>
        <taxon>Streptophyta</taxon>
        <taxon>Embryophyta</taxon>
        <taxon>Tracheophyta</taxon>
        <taxon>Spermatophyta</taxon>
        <taxon>Magnoliopsida</taxon>
        <taxon>Liliopsida</taxon>
        <taxon>Poales</taxon>
        <taxon>Poaceae</taxon>
        <taxon>BOP clade</taxon>
        <taxon>Oryzoideae</taxon>
        <taxon>Oryzeae</taxon>
        <taxon>Oryzinae</taxon>
        <taxon>Leersia</taxon>
    </lineage>
</organism>
<dbReference type="InterPro" id="IPR055414">
    <property type="entry name" value="LRR_R13L4/SHOC2-like"/>
</dbReference>
<proteinExistence type="inferred from homology"/>
<evidence type="ECO:0000259" key="9">
    <source>
        <dbReference type="Pfam" id="PF18052"/>
    </source>
</evidence>
<evidence type="ECO:0000256" key="7">
    <source>
        <dbReference type="SAM" id="MobiDB-lite"/>
    </source>
</evidence>
<dbReference type="GO" id="GO:0043531">
    <property type="term" value="F:ADP binding"/>
    <property type="evidence" value="ECO:0007669"/>
    <property type="project" value="InterPro"/>
</dbReference>
<dbReference type="EnsemblPlants" id="LPERR11G18070.1">
    <property type="protein sequence ID" value="LPERR11G18070.1"/>
    <property type="gene ID" value="LPERR11G18070"/>
</dbReference>
<keyword evidence="13" id="KW-1185">Reference proteome</keyword>
<dbReference type="Proteomes" id="UP000032180">
    <property type="component" value="Chromosome 11"/>
</dbReference>
<evidence type="ECO:0000256" key="3">
    <source>
        <dbReference type="ARBA" id="ARBA00022737"/>
    </source>
</evidence>
<dbReference type="InterPro" id="IPR027417">
    <property type="entry name" value="P-loop_NTPase"/>
</dbReference>
<dbReference type="Pfam" id="PF23598">
    <property type="entry name" value="LRR_14"/>
    <property type="match status" value="1"/>
</dbReference>
<name>A0A0D9XUV4_9ORYZ</name>
<keyword evidence="3" id="KW-0677">Repeat</keyword>
<evidence type="ECO:0000256" key="5">
    <source>
        <dbReference type="ARBA" id="ARBA00022821"/>
    </source>
</evidence>
<dbReference type="Pfam" id="PF23559">
    <property type="entry name" value="WHD_DRP"/>
    <property type="match status" value="1"/>
</dbReference>
<keyword evidence="6" id="KW-0175">Coiled coil</keyword>
<dbReference type="Pfam" id="PF00931">
    <property type="entry name" value="NB-ARC"/>
    <property type="match status" value="1"/>
</dbReference>
<comment type="similarity">
    <text evidence="1">Belongs to the disease resistance NB-LRR family.</text>
</comment>
<feature type="domain" description="Disease resistance protein winged helix" evidence="10">
    <location>
        <begin position="468"/>
        <end position="535"/>
    </location>
</feature>
<protein>
    <submittedName>
        <fullName evidence="12">Uncharacterized protein</fullName>
    </submittedName>
</protein>
<dbReference type="InterPro" id="IPR038005">
    <property type="entry name" value="RX-like_CC"/>
</dbReference>
<dbReference type="SUPFAM" id="SSF52540">
    <property type="entry name" value="P-loop containing nucleoside triphosphate hydrolases"/>
    <property type="match status" value="1"/>
</dbReference>
<evidence type="ECO:0000313" key="12">
    <source>
        <dbReference type="EnsemblPlants" id="LPERR11G18070.1"/>
    </source>
</evidence>
<dbReference type="Gene3D" id="3.40.50.300">
    <property type="entry name" value="P-loop containing nucleotide triphosphate hydrolases"/>
    <property type="match status" value="1"/>
</dbReference>
<dbReference type="InterPro" id="IPR044974">
    <property type="entry name" value="Disease_R_plants"/>
</dbReference>
<accession>A0A0D9XUV4</accession>
<keyword evidence="2" id="KW-0433">Leucine-rich repeat</keyword>
<dbReference type="Gene3D" id="1.20.5.4130">
    <property type="match status" value="1"/>
</dbReference>
<dbReference type="InterPro" id="IPR058922">
    <property type="entry name" value="WHD_DRP"/>
</dbReference>
<reference evidence="12 13" key="1">
    <citation type="submission" date="2012-08" db="EMBL/GenBank/DDBJ databases">
        <title>Oryza genome evolution.</title>
        <authorList>
            <person name="Wing R.A."/>
        </authorList>
    </citation>
    <scope>NUCLEOTIDE SEQUENCE</scope>
</reference>
<feature type="domain" description="Disease resistance N-terminal" evidence="9">
    <location>
        <begin position="9"/>
        <end position="86"/>
    </location>
</feature>
<feature type="domain" description="NB-ARC" evidence="8">
    <location>
        <begin position="214"/>
        <end position="351"/>
    </location>
</feature>
<feature type="domain" description="Disease resistance R13L4/SHOC-2-like LRR" evidence="11">
    <location>
        <begin position="611"/>
        <end position="960"/>
    </location>
</feature>
<sequence length="982" mass="109153">MADLALSTVHVLLSVIRKEGELLAGVRGDVQFIRDEMESINGLLRHLAGSKERASDHQVRAWIKQVMELAYDSNNCVERYAGTRPRRRKGFVGRLRRVVRVPKSMWIRYRVATRIRQLKIRAREVGERQQRYGVAVPPKAADGVAAIADGRNILLQYSSAPRKIGGGVRDVSRQAAAIESESGTGHMLKEFTKELIEWLDRSIPDGGGRATFRAVAIVAVDGANGTTLANKVYEHYQRASATARADPFDCVVRIGVRQPPIHVEIMADMLRELLKPTTAAEEEELGLGLGEAQLKEKLVDFVRAKKLLVVLADVNYLPISVMIKALLDTFDCSPGSAVVFSTKDSVVAANFPPTKTVFYSHVDFHHKKASLFLPRNNLTGAGEDDVVKKVLSRCDMDDYCTKLFLHALHSSPNRTPEELNGLSESLAPEHCSDAMEKRLRMAAFCYHGLSDPYKNCLWYTAAFIRGSYHVRRASLTRRWIAEGFIVRSGQPTVHEEAERCVEVLLSQRLLLPQIRSAVGGGKVKTCNVNPLVIEMVTGGGRRRTTTTTTTIASTVDDFLDTNHLPLDPDLHFSIRNGIRIRRLDVSTTAGTEPPPPPKKQMESVMEFLWKLPRSSRLCILRVLDLERCEGLTKRHLSNICKIRKLRYLSLRGCTDVAQLPKKLHQLELLETLDIRQTKVQSFEAALPKSLKNLLAGRTDCPGKDAKTIKSRESFSTVRMPGGVPAGEMDKLEILSHITVTDSGRELANIGKKLKELRKLGVVLFGGGRANLKHLFDQINELDGCLRSLSIRMEPIGSWGATEAVLMKPPKNLESLRICGVRDWLPRRIKELDNLAKLTLRDTLLNEDAMGTLGSLKGLRCLRLRYHSFDAGTLTFSSGHFPNLEDLVLEDDLVGTITFAAGAAPKLAKIVWSFQRMESMTGVKNLGSLKTIQLNRPAGGNVDGYLQLQQDIKDHPNKPKLDCEPPFNQTDDDQADHTGAAPS</sequence>